<evidence type="ECO:0000313" key="6">
    <source>
        <dbReference type="EnsemblPlants" id="AUR62020270-RA:cds"/>
    </source>
</evidence>
<dbReference type="InterPro" id="IPR052035">
    <property type="entry name" value="ZnF_BED_domain_contain"/>
</dbReference>
<feature type="compositionally biased region" description="Low complexity" evidence="4">
    <location>
        <begin position="225"/>
        <end position="241"/>
    </location>
</feature>
<sequence>MFPLPPQSHVHHNWEVRMYVEEIEKHGFTDVSPKFLQELHVPLGTSRFLLVHSTTFASQLSSQNSEHDEVDFEFLGNRTGQPYILQTNVFTGGKGDREQRIYLWFDPTKDFHRYSILWNLYQIVFFVDDTPIRVFKNCKDLGVKFPFNQPMKMYSSLWNADDWATRGGLEKTDWSKAPFVAAYKGFHIDGCEASVEAKFCATQGKRWWDQKEFRDLDSFQFRRLSSNPNSLSPNSQPPSISTSQRGCPAVPTRSGHRPLPTPPSFSQAMHTDNIWVGWGGVMVGLRWYGSGVWGLRVKGWQWGGVGWVGVGHREWRWVFGVAGWCFGLEGVLEWLSENIADPTTPESYHHPNSTRFIEENIAALNEENRGAATAFTIHSRAAIPLGDPYAPFTAIRTQSQVGGGFRMSVALEDNLFSDSSSSSASLHRASSSTADSSNSENQQLVSPTVQLPIVGWIPWLECQGRRLGVGLPMKLVVLCCVGSGGSGSGVLIFVFILAGSEGSQGTTDSYSCNMESSQSKRSASFSEQTSQPLSEKDMEELQSTLPPDKKLKAGREYIWNRKSKRKAEYWKYYLEYVENGKLRAECKFCPKTFAADGNLNGSKNVKNHAESCLGNPINIEKEKGKEKQTKLYFDQEHESSELKCGSRIINLNDVREALIHMIIVDELPFKHVEKPGFRHFVQVACPQFHIPSRVTIARDCLKLYYSEKEKLREMFKTCQRISVTTDTWTSIQRINYMCLTAHFIDNDWKLNKKIINFCPISSHKGEAIGKAVEACLEYWGIDDKLFTVTVDNASSNDVACAHLSRMVRRTGCINDGKNLHVRCIAHIINLIVWDGIREHGVCIDRVRNAVKYVKNSPARILRFKDLVQKANIDSKSSLSFDVPTRWNSTYIMLETALKFRRVFSGLSLPDGEDLNDNERPPEPEDWEKVERLVLFLRGFYLLTKRISGSHYVTANKGLGEIASMYDMLNNWEQSEDLNFQAMAIAMKKKFDKYWGDVDKMNKFIYVALLLDPHSKMVIVELTLTDMHGPEKGTKLVNDVKEFAYSLFKEYRKMYATYNIPDCGDNMSMDIDNSKGVGSDYVRKLKERAKRLKGTSGYAISELDRYLNDQLGPEEEEQDALTWWGKNGQRYVILNRMARDILSIPLSTVASESAFSTGGRTLDPFRSSLTPKMVQALLCTQDWLRAKEVPIVDVEENLKELEEIEKEVQRGESNNVDDEVVFVDSLV</sequence>
<name>A0A803LXR9_CHEQI</name>
<dbReference type="InterPro" id="IPR025525">
    <property type="entry name" value="hAT-like_transposase_RNase-H"/>
</dbReference>
<dbReference type="SUPFAM" id="SSF49899">
    <property type="entry name" value="Concanavalin A-like lectins/glucanases"/>
    <property type="match status" value="1"/>
</dbReference>
<dbReference type="Gramene" id="AUR62020270-RA">
    <property type="protein sequence ID" value="AUR62020270-RA:cds"/>
    <property type="gene ID" value="AUR62020270"/>
</dbReference>
<dbReference type="SMART" id="SM00614">
    <property type="entry name" value="ZnF_BED"/>
    <property type="match status" value="1"/>
</dbReference>
<feature type="compositionally biased region" description="Polar residues" evidence="4">
    <location>
        <begin position="507"/>
        <end position="533"/>
    </location>
</feature>
<dbReference type="GO" id="GO:0005975">
    <property type="term" value="P:carbohydrate metabolic process"/>
    <property type="evidence" value="ECO:0007669"/>
    <property type="project" value="InterPro"/>
</dbReference>
<dbReference type="InterPro" id="IPR012337">
    <property type="entry name" value="RNaseH-like_sf"/>
</dbReference>
<evidence type="ECO:0000259" key="5">
    <source>
        <dbReference type="PROSITE" id="PS51762"/>
    </source>
</evidence>
<dbReference type="PROSITE" id="PS01034">
    <property type="entry name" value="GH16_1"/>
    <property type="match status" value="1"/>
</dbReference>
<evidence type="ECO:0000313" key="7">
    <source>
        <dbReference type="Proteomes" id="UP000596660"/>
    </source>
</evidence>
<dbReference type="SUPFAM" id="SSF53098">
    <property type="entry name" value="Ribonuclease H-like"/>
    <property type="match status" value="1"/>
</dbReference>
<dbReference type="GO" id="GO:0046983">
    <property type="term" value="F:protein dimerization activity"/>
    <property type="evidence" value="ECO:0007669"/>
    <property type="project" value="InterPro"/>
</dbReference>
<feature type="region of interest" description="Disordered" evidence="4">
    <location>
        <begin position="224"/>
        <end position="263"/>
    </location>
</feature>
<dbReference type="GO" id="GO:0003677">
    <property type="term" value="F:DNA binding"/>
    <property type="evidence" value="ECO:0007669"/>
    <property type="project" value="UniProtKB-KW"/>
</dbReference>
<reference evidence="6" key="1">
    <citation type="journal article" date="2017" name="Nature">
        <title>The genome of Chenopodium quinoa.</title>
        <authorList>
            <person name="Jarvis D.E."/>
            <person name="Ho Y.S."/>
            <person name="Lightfoot D.J."/>
            <person name="Schmoeckel S.M."/>
            <person name="Li B."/>
            <person name="Borm T.J.A."/>
            <person name="Ohyanagi H."/>
            <person name="Mineta K."/>
            <person name="Michell C.T."/>
            <person name="Saber N."/>
            <person name="Kharbatia N.M."/>
            <person name="Rupper R.R."/>
            <person name="Sharp A.R."/>
            <person name="Dally N."/>
            <person name="Boughton B.A."/>
            <person name="Woo Y.H."/>
            <person name="Gao G."/>
            <person name="Schijlen E.G.W.M."/>
            <person name="Guo X."/>
            <person name="Momin A.A."/>
            <person name="Negrao S."/>
            <person name="Al-Babili S."/>
            <person name="Gehring C."/>
            <person name="Roessner U."/>
            <person name="Jung C."/>
            <person name="Murphy K."/>
            <person name="Arold S.T."/>
            <person name="Gojobori T."/>
            <person name="van der Linden C.G."/>
            <person name="van Loo E.N."/>
            <person name="Jellen E.N."/>
            <person name="Maughan P.J."/>
            <person name="Tester M."/>
        </authorList>
    </citation>
    <scope>NUCLEOTIDE SEQUENCE [LARGE SCALE GENOMIC DNA]</scope>
    <source>
        <strain evidence="6">cv. PI 614886</strain>
    </source>
</reference>
<evidence type="ECO:0000256" key="4">
    <source>
        <dbReference type="SAM" id="MobiDB-lite"/>
    </source>
</evidence>
<accession>A0A803LXR9</accession>
<dbReference type="AlphaFoldDB" id="A0A803LXR9"/>
<feature type="region of interest" description="Disordered" evidence="4">
    <location>
        <begin position="507"/>
        <end position="546"/>
    </location>
</feature>
<dbReference type="Proteomes" id="UP000596660">
    <property type="component" value="Unplaced"/>
</dbReference>
<dbReference type="PANTHER" id="PTHR46481">
    <property type="entry name" value="ZINC FINGER BED DOMAIN-CONTAINING PROTEIN 4"/>
    <property type="match status" value="1"/>
</dbReference>
<dbReference type="PROSITE" id="PS51762">
    <property type="entry name" value="GH16_2"/>
    <property type="match status" value="1"/>
</dbReference>
<evidence type="ECO:0000256" key="1">
    <source>
        <dbReference type="ARBA" id="ARBA00022801"/>
    </source>
</evidence>
<keyword evidence="7" id="KW-1185">Reference proteome</keyword>
<dbReference type="SUPFAM" id="SSF140996">
    <property type="entry name" value="Hermes dimerisation domain"/>
    <property type="match status" value="1"/>
</dbReference>
<dbReference type="EnsemblPlants" id="AUR62020270-RA">
    <property type="protein sequence ID" value="AUR62020270-RA:cds"/>
    <property type="gene ID" value="AUR62020270"/>
</dbReference>
<dbReference type="PANTHER" id="PTHR46481:SF7">
    <property type="entry name" value="ZINC FINGER BED DOMAIN-CONTAINING PROTEIN RICESLEEPER 2-LIKE"/>
    <property type="match status" value="1"/>
</dbReference>
<dbReference type="Pfam" id="PF14372">
    <property type="entry name" value="hAT-like_RNase-H"/>
    <property type="match status" value="1"/>
</dbReference>
<protein>
    <recommendedName>
        <fullName evidence="5">GH16 domain-containing protein</fullName>
    </recommendedName>
</protein>
<keyword evidence="2" id="KW-0238">DNA-binding</keyword>
<keyword evidence="1" id="KW-0378">Hydrolase</keyword>
<reference evidence="6" key="2">
    <citation type="submission" date="2021-03" db="UniProtKB">
        <authorList>
            <consortium name="EnsemblPlants"/>
        </authorList>
    </citation>
    <scope>IDENTIFICATION</scope>
</reference>
<dbReference type="Gene3D" id="2.60.120.200">
    <property type="match status" value="1"/>
</dbReference>
<evidence type="ECO:0000256" key="3">
    <source>
        <dbReference type="ARBA" id="ARBA00023295"/>
    </source>
</evidence>
<keyword evidence="3" id="KW-0326">Glycosidase</keyword>
<dbReference type="InterPro" id="IPR000757">
    <property type="entry name" value="Beta-glucanase-like"/>
</dbReference>
<dbReference type="GO" id="GO:0004553">
    <property type="term" value="F:hydrolase activity, hydrolyzing O-glycosyl compounds"/>
    <property type="evidence" value="ECO:0007669"/>
    <property type="project" value="InterPro"/>
</dbReference>
<dbReference type="InterPro" id="IPR008263">
    <property type="entry name" value="GH16_AS"/>
</dbReference>
<dbReference type="Pfam" id="PF00722">
    <property type="entry name" value="Glyco_hydro_16"/>
    <property type="match status" value="1"/>
</dbReference>
<dbReference type="Pfam" id="PF05699">
    <property type="entry name" value="Dimer_Tnp_hAT"/>
    <property type="match status" value="1"/>
</dbReference>
<feature type="domain" description="GH16" evidence="5">
    <location>
        <begin position="1"/>
        <end position="183"/>
    </location>
</feature>
<organism evidence="6 7">
    <name type="scientific">Chenopodium quinoa</name>
    <name type="common">Quinoa</name>
    <dbReference type="NCBI Taxonomy" id="63459"/>
    <lineage>
        <taxon>Eukaryota</taxon>
        <taxon>Viridiplantae</taxon>
        <taxon>Streptophyta</taxon>
        <taxon>Embryophyta</taxon>
        <taxon>Tracheophyta</taxon>
        <taxon>Spermatophyta</taxon>
        <taxon>Magnoliopsida</taxon>
        <taxon>eudicotyledons</taxon>
        <taxon>Gunneridae</taxon>
        <taxon>Pentapetalae</taxon>
        <taxon>Caryophyllales</taxon>
        <taxon>Chenopodiaceae</taxon>
        <taxon>Chenopodioideae</taxon>
        <taxon>Atripliceae</taxon>
        <taxon>Chenopodium</taxon>
    </lineage>
</organism>
<dbReference type="InterPro" id="IPR013320">
    <property type="entry name" value="ConA-like_dom_sf"/>
</dbReference>
<proteinExistence type="predicted"/>
<dbReference type="InterPro" id="IPR008906">
    <property type="entry name" value="HATC_C_dom"/>
</dbReference>
<evidence type="ECO:0000256" key="2">
    <source>
        <dbReference type="ARBA" id="ARBA00023125"/>
    </source>
</evidence>